<sequence length="202" mass="20922">MTEWLLELVPHYGTWLVAVVTFLSCLALPVPSSILMLAAGGFAASGDLMLWQVAGAALAGALLGDQIGYAAGRQGGPPLVARLSARPQRAALLERARAMMLRRGFAAIFLTRWLFSPVGPWANLAAGASGFGWRAFTLGSLAGETVWVTLYTGAGYGFAGNLEAASELLSSALGLVGGLAAVILLGLWLIHLGRSGKRGPSS</sequence>
<dbReference type="InterPro" id="IPR032816">
    <property type="entry name" value="VTT_dom"/>
</dbReference>
<keyword evidence="2" id="KW-1003">Cell membrane</keyword>
<dbReference type="RefSeq" id="WP_105513930.1">
    <property type="nucleotide sequence ID" value="NZ_PVEP01000002.1"/>
</dbReference>
<feature type="transmembrane region" description="Helical" evidence="6">
    <location>
        <begin position="168"/>
        <end position="190"/>
    </location>
</feature>
<evidence type="ECO:0000256" key="1">
    <source>
        <dbReference type="ARBA" id="ARBA00004651"/>
    </source>
</evidence>
<proteinExistence type="predicted"/>
<gene>
    <name evidence="8" type="ORF">LX70_01509</name>
</gene>
<evidence type="ECO:0000256" key="6">
    <source>
        <dbReference type="SAM" id="Phobius"/>
    </source>
</evidence>
<dbReference type="InterPro" id="IPR051311">
    <property type="entry name" value="DedA_domain"/>
</dbReference>
<keyword evidence="9" id="KW-1185">Reference proteome</keyword>
<feature type="transmembrane region" description="Helical" evidence="6">
    <location>
        <begin position="104"/>
        <end position="122"/>
    </location>
</feature>
<accession>A0A2S8SAA6</accession>
<dbReference type="EMBL" id="PVEP01000002">
    <property type="protein sequence ID" value="PQV57703.1"/>
    <property type="molecule type" value="Genomic_DNA"/>
</dbReference>
<evidence type="ECO:0000313" key="9">
    <source>
        <dbReference type="Proteomes" id="UP000238338"/>
    </source>
</evidence>
<reference evidence="8 9" key="1">
    <citation type="submission" date="2018-02" db="EMBL/GenBank/DDBJ databases">
        <title>Genomic Encyclopedia of Archaeal and Bacterial Type Strains, Phase II (KMG-II): from individual species to whole genera.</title>
        <authorList>
            <person name="Goeker M."/>
        </authorList>
    </citation>
    <scope>NUCLEOTIDE SEQUENCE [LARGE SCALE GENOMIC DNA]</scope>
    <source>
        <strain evidence="8 9">DSM 18921</strain>
    </source>
</reference>
<keyword evidence="5 6" id="KW-0472">Membrane</keyword>
<evidence type="ECO:0000256" key="2">
    <source>
        <dbReference type="ARBA" id="ARBA00022475"/>
    </source>
</evidence>
<dbReference type="AlphaFoldDB" id="A0A2S8SAA6"/>
<comment type="subcellular location">
    <subcellularLocation>
        <location evidence="1">Cell membrane</location>
        <topology evidence="1">Multi-pass membrane protein</topology>
    </subcellularLocation>
</comment>
<dbReference type="GO" id="GO:0005886">
    <property type="term" value="C:plasma membrane"/>
    <property type="evidence" value="ECO:0007669"/>
    <property type="project" value="UniProtKB-SubCell"/>
</dbReference>
<evidence type="ECO:0000256" key="4">
    <source>
        <dbReference type="ARBA" id="ARBA00022989"/>
    </source>
</evidence>
<feature type="domain" description="VTT" evidence="7">
    <location>
        <begin position="30"/>
        <end position="156"/>
    </location>
</feature>
<dbReference type="OrthoDB" id="9782291at2"/>
<dbReference type="Proteomes" id="UP000238338">
    <property type="component" value="Unassembled WGS sequence"/>
</dbReference>
<dbReference type="Pfam" id="PF09335">
    <property type="entry name" value="VTT_dom"/>
    <property type="match status" value="1"/>
</dbReference>
<evidence type="ECO:0000313" key="8">
    <source>
        <dbReference type="EMBL" id="PQV57703.1"/>
    </source>
</evidence>
<organism evidence="8 9">
    <name type="scientific">Albidovulum denitrificans</name>
    <dbReference type="NCBI Taxonomy" id="404881"/>
    <lineage>
        <taxon>Bacteria</taxon>
        <taxon>Pseudomonadati</taxon>
        <taxon>Pseudomonadota</taxon>
        <taxon>Alphaproteobacteria</taxon>
        <taxon>Rhodobacterales</taxon>
        <taxon>Paracoccaceae</taxon>
        <taxon>Albidovulum</taxon>
    </lineage>
</organism>
<keyword evidence="4 6" id="KW-1133">Transmembrane helix</keyword>
<name>A0A2S8SAA6_9RHOB</name>
<keyword evidence="3 6" id="KW-0812">Transmembrane</keyword>
<protein>
    <submittedName>
        <fullName evidence="8">Membrane protein DedA with SNARE-associated domain</fullName>
    </submittedName>
</protein>
<evidence type="ECO:0000256" key="3">
    <source>
        <dbReference type="ARBA" id="ARBA00022692"/>
    </source>
</evidence>
<dbReference type="PANTHER" id="PTHR42709">
    <property type="entry name" value="ALKALINE PHOSPHATASE LIKE PROTEIN"/>
    <property type="match status" value="1"/>
</dbReference>
<dbReference type="PANTHER" id="PTHR42709:SF6">
    <property type="entry name" value="UNDECAPRENYL PHOSPHATE TRANSPORTER A"/>
    <property type="match status" value="1"/>
</dbReference>
<comment type="caution">
    <text evidence="8">The sequence shown here is derived from an EMBL/GenBank/DDBJ whole genome shotgun (WGS) entry which is preliminary data.</text>
</comment>
<evidence type="ECO:0000256" key="5">
    <source>
        <dbReference type="ARBA" id="ARBA00023136"/>
    </source>
</evidence>
<evidence type="ECO:0000259" key="7">
    <source>
        <dbReference type="Pfam" id="PF09335"/>
    </source>
</evidence>
<feature type="transmembrane region" description="Helical" evidence="6">
    <location>
        <begin position="12"/>
        <end position="39"/>
    </location>
</feature>